<dbReference type="InterPro" id="IPR004911">
    <property type="entry name" value="Interferon-induced_GILT"/>
</dbReference>
<keyword evidence="2" id="KW-0325">Glycoprotein</keyword>
<feature type="signal peptide" evidence="3">
    <location>
        <begin position="1"/>
        <end position="16"/>
    </location>
</feature>
<dbReference type="Pfam" id="PF03227">
    <property type="entry name" value="GILT"/>
    <property type="match status" value="1"/>
</dbReference>
<evidence type="ECO:0000313" key="4">
    <source>
        <dbReference type="EMBL" id="CAH0548552.1"/>
    </source>
</evidence>
<dbReference type="OrthoDB" id="958254at2759"/>
<sequence length="256" mass="28672">MKFILASALLVIGVCAQHDHTHSGNHEHHRVNVDVYYESLCPDSRKFFNQQLYPSLQGELKQFVNLTLVPYGKSTTESNLGNLVFKCHHGDIECYGNKLHACALHNIERGNNTMGLGFNKVATGFVNCLMDKSVKKEDQEPQMSFPSNDCANLNQVPNVNIIDNCAKHHDGSTYLAQAGNMTDMLMKPLKSVPTIVFDKIYKMEDSQMAQKNFVKALCQYIKMSPKPATCLENSAYTKEISVTAILLAFVLSKFVF</sequence>
<evidence type="ECO:0000256" key="1">
    <source>
        <dbReference type="ARBA" id="ARBA00005679"/>
    </source>
</evidence>
<proteinExistence type="inferred from homology"/>
<organism evidence="4 5">
    <name type="scientific">Brassicogethes aeneus</name>
    <name type="common">Rape pollen beetle</name>
    <name type="synonym">Meligethes aeneus</name>
    <dbReference type="NCBI Taxonomy" id="1431903"/>
    <lineage>
        <taxon>Eukaryota</taxon>
        <taxon>Metazoa</taxon>
        <taxon>Ecdysozoa</taxon>
        <taxon>Arthropoda</taxon>
        <taxon>Hexapoda</taxon>
        <taxon>Insecta</taxon>
        <taxon>Pterygota</taxon>
        <taxon>Neoptera</taxon>
        <taxon>Endopterygota</taxon>
        <taxon>Coleoptera</taxon>
        <taxon>Polyphaga</taxon>
        <taxon>Cucujiformia</taxon>
        <taxon>Nitidulidae</taxon>
        <taxon>Meligethinae</taxon>
        <taxon>Brassicogethes</taxon>
    </lineage>
</organism>
<keyword evidence="5" id="KW-1185">Reference proteome</keyword>
<reference evidence="4" key="1">
    <citation type="submission" date="2021-12" db="EMBL/GenBank/DDBJ databases">
        <authorList>
            <person name="King R."/>
        </authorList>
    </citation>
    <scope>NUCLEOTIDE SEQUENCE</scope>
</reference>
<feature type="chain" id="PRO_5040221319" description="Gamma-interferon-inducible lysosomal thiol reductase" evidence="3">
    <location>
        <begin position="17"/>
        <end position="256"/>
    </location>
</feature>
<accession>A0A9P0AU65</accession>
<dbReference type="PANTHER" id="PTHR13234">
    <property type="entry name" value="GAMMA-INTERFERON INDUCIBLE LYSOSOMAL THIOL REDUCTASE GILT"/>
    <property type="match status" value="1"/>
</dbReference>
<dbReference type="PANTHER" id="PTHR13234:SF69">
    <property type="entry name" value="GILT-LIKE PROTEIN 1"/>
    <property type="match status" value="1"/>
</dbReference>
<evidence type="ECO:0008006" key="6">
    <source>
        <dbReference type="Google" id="ProtNLM"/>
    </source>
</evidence>
<dbReference type="GO" id="GO:0016671">
    <property type="term" value="F:oxidoreductase activity, acting on a sulfur group of donors, disulfide as acceptor"/>
    <property type="evidence" value="ECO:0007669"/>
    <property type="project" value="InterPro"/>
</dbReference>
<name>A0A9P0AU65_BRAAE</name>
<dbReference type="AlphaFoldDB" id="A0A9P0AU65"/>
<dbReference type="EMBL" id="OV121141">
    <property type="protein sequence ID" value="CAH0548552.1"/>
    <property type="molecule type" value="Genomic_DNA"/>
</dbReference>
<evidence type="ECO:0000313" key="5">
    <source>
        <dbReference type="Proteomes" id="UP001154078"/>
    </source>
</evidence>
<comment type="similarity">
    <text evidence="1">Belongs to the GILT family.</text>
</comment>
<protein>
    <recommendedName>
        <fullName evidence="6">Gamma-interferon-inducible lysosomal thiol reductase</fullName>
    </recommendedName>
</protein>
<evidence type="ECO:0000256" key="3">
    <source>
        <dbReference type="SAM" id="SignalP"/>
    </source>
</evidence>
<dbReference type="Proteomes" id="UP001154078">
    <property type="component" value="Chromosome 10"/>
</dbReference>
<keyword evidence="3" id="KW-0732">Signal</keyword>
<gene>
    <name evidence="4" type="ORF">MELIAE_LOCUS2020</name>
</gene>
<evidence type="ECO:0000256" key="2">
    <source>
        <dbReference type="ARBA" id="ARBA00023180"/>
    </source>
</evidence>